<evidence type="ECO:0008006" key="3">
    <source>
        <dbReference type="Google" id="ProtNLM"/>
    </source>
</evidence>
<dbReference type="EMBL" id="JAMLDX010000032">
    <property type="protein sequence ID" value="MCP3733120.1"/>
    <property type="molecule type" value="Genomic_DNA"/>
</dbReference>
<sequence>MHIFLDESGTFSAIGSGQSSISVQGALVLASHRLPKLFRNYTRLRANLPKRKGEVKGSLLTEAQVAAVIDLLRRNEGIFCASMIDTGEHTGEEVEKHRQDGVQAIAANLANGHPEELRANIADLQRRMGTFSPQLYCQMTVTLDLLHRVLEETILYHCQRYPKELAKFHWVVDAKAKGLVTDWEDWWANTLVVWLQAISLRRPANMLRGGDYRHFRRFMFDSVPDYLQGAAPDVLGGESPGFDLQLIFRESFRFSSDPEPGLELADIVTNALRRGLIGNLGEAGWLPLRSLMIHRTDFYVRPVTLRYQDEVVSRPVSAVLHRFREGGRNMLTEARYRGGLRNP</sequence>
<organism evidence="1 2">
    <name type="scientific">Sphingomonas tagetis</name>
    <dbReference type="NCBI Taxonomy" id="2949092"/>
    <lineage>
        <taxon>Bacteria</taxon>
        <taxon>Pseudomonadati</taxon>
        <taxon>Pseudomonadota</taxon>
        <taxon>Alphaproteobacteria</taxon>
        <taxon>Sphingomonadales</taxon>
        <taxon>Sphingomonadaceae</taxon>
        <taxon>Sphingomonas</taxon>
    </lineage>
</organism>
<reference evidence="1" key="1">
    <citation type="submission" date="2022-05" db="EMBL/GenBank/DDBJ databases">
        <title>Sphingomonas sp. strain MG17 Genome sequencing and assembly.</title>
        <authorList>
            <person name="Kim I."/>
        </authorList>
    </citation>
    <scope>NUCLEOTIDE SEQUENCE</scope>
    <source>
        <strain evidence="1">MG17</strain>
    </source>
</reference>
<proteinExistence type="predicted"/>
<keyword evidence="2" id="KW-1185">Reference proteome</keyword>
<evidence type="ECO:0000313" key="2">
    <source>
        <dbReference type="Proteomes" id="UP001139451"/>
    </source>
</evidence>
<protein>
    <recommendedName>
        <fullName evidence="3">DUF3800 domain-containing protein</fullName>
    </recommendedName>
</protein>
<accession>A0A9X2KNR5</accession>
<gene>
    <name evidence="1" type="ORF">M9978_22185</name>
</gene>
<dbReference type="AlphaFoldDB" id="A0A9X2KNR5"/>
<comment type="caution">
    <text evidence="1">The sequence shown here is derived from an EMBL/GenBank/DDBJ whole genome shotgun (WGS) entry which is preliminary data.</text>
</comment>
<dbReference type="Proteomes" id="UP001139451">
    <property type="component" value="Unassembled WGS sequence"/>
</dbReference>
<evidence type="ECO:0000313" key="1">
    <source>
        <dbReference type="EMBL" id="MCP3733120.1"/>
    </source>
</evidence>
<name>A0A9X2KNR5_9SPHN</name>
<dbReference type="RefSeq" id="WP_254297238.1">
    <property type="nucleotide sequence ID" value="NZ_JAMLDX010000032.1"/>
</dbReference>